<organism evidence="1">
    <name type="scientific">Trypanosoma congolense (strain IL3000)</name>
    <dbReference type="NCBI Taxonomy" id="1068625"/>
    <lineage>
        <taxon>Eukaryota</taxon>
        <taxon>Discoba</taxon>
        <taxon>Euglenozoa</taxon>
        <taxon>Kinetoplastea</taxon>
        <taxon>Metakinetoplastina</taxon>
        <taxon>Trypanosomatida</taxon>
        <taxon>Trypanosomatidae</taxon>
        <taxon>Trypanosoma</taxon>
        <taxon>Nannomonas</taxon>
    </lineage>
</organism>
<accession>G0UMN1</accession>
<gene>
    <name evidence="1" type="ORF">TCIL3000_5_1420</name>
</gene>
<proteinExistence type="predicted"/>
<dbReference type="AlphaFoldDB" id="G0UMN1"/>
<evidence type="ECO:0000313" key="1">
    <source>
        <dbReference type="EMBL" id="CCC90439.1"/>
    </source>
</evidence>
<sequence length="145" mass="16848">MNERKCDICITTSYTHHGATFAHKHTFRSKARVPKACTSSLRVPASPFDTSWWPAVTILPPRSRQPRSLLFFSSFVLLFVHSLAPDPSRPLLRRPLHFLFPFFLQSQTHTRQRTYQFMHYLLYLQPSLSFVQMKHIPHSPLALSG</sequence>
<reference evidence="1" key="1">
    <citation type="journal article" date="2012" name="Proc. Natl. Acad. Sci. U.S.A.">
        <title>Antigenic diversity is generated by distinct evolutionary mechanisms in African trypanosome species.</title>
        <authorList>
            <person name="Jackson A.P."/>
            <person name="Berry A."/>
            <person name="Aslett M."/>
            <person name="Allison H.C."/>
            <person name="Burton P."/>
            <person name="Vavrova-Anderson J."/>
            <person name="Brown R."/>
            <person name="Browne H."/>
            <person name="Corton N."/>
            <person name="Hauser H."/>
            <person name="Gamble J."/>
            <person name="Gilderthorp R."/>
            <person name="Marcello L."/>
            <person name="McQuillan J."/>
            <person name="Otto T.D."/>
            <person name="Quail M.A."/>
            <person name="Sanders M.J."/>
            <person name="van Tonder A."/>
            <person name="Ginger M.L."/>
            <person name="Field M.C."/>
            <person name="Barry J.D."/>
            <person name="Hertz-Fowler C."/>
            <person name="Berriman M."/>
        </authorList>
    </citation>
    <scope>NUCLEOTIDE SEQUENCE</scope>
    <source>
        <strain evidence="1">IL3000</strain>
    </source>
</reference>
<protein>
    <submittedName>
        <fullName evidence="1">Uncharacterized protein</fullName>
    </submittedName>
</protein>
<name>G0UMN1_TRYCI</name>
<dbReference type="EMBL" id="HE575318">
    <property type="protein sequence ID" value="CCC90439.1"/>
    <property type="molecule type" value="Genomic_DNA"/>
</dbReference>